<organism evidence="3 4">
    <name type="scientific">Fodinisporobacter ferrooxydans</name>
    <dbReference type="NCBI Taxonomy" id="2901836"/>
    <lineage>
        <taxon>Bacteria</taxon>
        <taxon>Bacillati</taxon>
        <taxon>Bacillota</taxon>
        <taxon>Bacilli</taxon>
        <taxon>Bacillales</taxon>
        <taxon>Alicyclobacillaceae</taxon>
        <taxon>Fodinisporobacter</taxon>
    </lineage>
</organism>
<dbReference type="InterPro" id="IPR050661">
    <property type="entry name" value="BglG_antiterminators"/>
</dbReference>
<feature type="domain" description="CAT RNA-binding" evidence="2">
    <location>
        <begin position="7"/>
        <end position="65"/>
    </location>
</feature>
<evidence type="ECO:0000259" key="2">
    <source>
        <dbReference type="SMART" id="SM01061"/>
    </source>
</evidence>
<proteinExistence type="predicted"/>
<keyword evidence="4" id="KW-1185">Reference proteome</keyword>
<sequence>MSEVKRYQLKKILSNNALLAVDASQTEVILLGKGIGFQRKKGDWIGLEQVEKLFLSPSDQNRDAMLRLFAETDEDVIRATSDFIQYAENKLQLKFTQQFLITLFDHIGFAIKRLQQGIQIRNPFLHEVRALYPKEYSLALEGIKMLANRLKIKIPEDEVGFIALHLHGAGTHQTIEKINKYSTLIAKLIAIIESELLTEIDKTTADYSRLLTHLRFAVDRAEKDQPLGENHPLSTLLQKEYPVCYNLSWKLIKILQKELQKKIPEAEASYLTLHIQRLYDHTNIKNKS</sequence>
<dbReference type="Pfam" id="PF00874">
    <property type="entry name" value="PRD"/>
    <property type="match status" value="2"/>
</dbReference>
<dbReference type="PANTHER" id="PTHR30185:SF16">
    <property type="entry name" value="PROTEIN GLCT"/>
    <property type="match status" value="1"/>
</dbReference>
<dbReference type="Gene3D" id="2.30.24.10">
    <property type="entry name" value="CAT RNA-binding domain"/>
    <property type="match status" value="1"/>
</dbReference>
<dbReference type="InterPro" id="IPR036634">
    <property type="entry name" value="PRD_sf"/>
</dbReference>
<keyword evidence="1" id="KW-0677">Repeat</keyword>
<accession>A0ABY4CGG8</accession>
<gene>
    <name evidence="3" type="ORF">LSG31_14350</name>
</gene>
<name>A0ABY4CGG8_9BACL</name>
<evidence type="ECO:0000256" key="1">
    <source>
        <dbReference type="ARBA" id="ARBA00022737"/>
    </source>
</evidence>
<dbReference type="InterPro" id="IPR036650">
    <property type="entry name" value="CAT_RNA-bd_dom_sf"/>
</dbReference>
<dbReference type="NCBIfam" id="NF047357">
    <property type="entry name" value="antiterm_GlcT"/>
    <property type="match status" value="1"/>
</dbReference>
<dbReference type="Proteomes" id="UP000830167">
    <property type="component" value="Chromosome"/>
</dbReference>
<dbReference type="SUPFAM" id="SSF50151">
    <property type="entry name" value="SacY-like RNA-binding domain"/>
    <property type="match status" value="1"/>
</dbReference>
<dbReference type="RefSeq" id="WP_347435786.1">
    <property type="nucleotide sequence ID" value="NZ_CP089291.1"/>
</dbReference>
<dbReference type="EMBL" id="CP089291">
    <property type="protein sequence ID" value="UOF89104.1"/>
    <property type="molecule type" value="Genomic_DNA"/>
</dbReference>
<protein>
    <submittedName>
        <fullName evidence="3">PRD domain-containing protein</fullName>
    </submittedName>
</protein>
<evidence type="ECO:0000313" key="4">
    <source>
        <dbReference type="Proteomes" id="UP000830167"/>
    </source>
</evidence>
<dbReference type="Gene3D" id="1.20.890.100">
    <property type="match status" value="1"/>
</dbReference>
<dbReference type="Gene3D" id="1.20.58.1950">
    <property type="match status" value="1"/>
</dbReference>
<evidence type="ECO:0000313" key="3">
    <source>
        <dbReference type="EMBL" id="UOF89104.1"/>
    </source>
</evidence>
<dbReference type="InterPro" id="IPR011608">
    <property type="entry name" value="PRD"/>
</dbReference>
<dbReference type="InterPro" id="IPR004341">
    <property type="entry name" value="CAT_RNA-bd_dom"/>
</dbReference>
<dbReference type="SMART" id="SM01061">
    <property type="entry name" value="CAT_RBD"/>
    <property type="match status" value="1"/>
</dbReference>
<dbReference type="Gene3D" id="1.10.1790.10">
    <property type="entry name" value="PRD domain"/>
    <property type="match status" value="1"/>
</dbReference>
<dbReference type="Pfam" id="PF03123">
    <property type="entry name" value="CAT_RBD"/>
    <property type="match status" value="1"/>
</dbReference>
<dbReference type="PANTHER" id="PTHR30185">
    <property type="entry name" value="CRYPTIC BETA-GLUCOSIDE BGL OPERON ANTITERMINATOR"/>
    <property type="match status" value="1"/>
</dbReference>
<reference evidence="3" key="1">
    <citation type="submission" date="2021-12" db="EMBL/GenBank/DDBJ databases">
        <title>Alicyclobacillaceae gen. nov., sp. nov., isolated from chalcocite enrichment system.</title>
        <authorList>
            <person name="Jiang Z."/>
        </authorList>
    </citation>
    <scope>NUCLEOTIDE SEQUENCE</scope>
    <source>
        <strain evidence="3">MYW30-H2</strain>
    </source>
</reference>
<dbReference type="SUPFAM" id="SSF63520">
    <property type="entry name" value="PTS-regulatory domain, PRD"/>
    <property type="match status" value="2"/>
</dbReference>